<comment type="function">
    <text evidence="12">Single-stranded DNA endonuclease involved in excision repair of DNA damaged with UV light, bulky adducts, or cross-linking agents. Essential for the incision step of excision-repair.</text>
</comment>
<dbReference type="FunFam" id="3.40.50.1010:FF:000061">
    <property type="entry name" value="Single-stranded DNA endonuclease (Eurofung)"/>
    <property type="match status" value="1"/>
</dbReference>
<dbReference type="PANTHER" id="PTHR16171">
    <property type="entry name" value="DNA REPAIR PROTEIN COMPLEMENTING XP-G CELLS-RELATED"/>
    <property type="match status" value="1"/>
</dbReference>
<keyword evidence="6" id="KW-0255">Endonuclease</keyword>
<keyword evidence="10" id="KW-0234">DNA repair</keyword>
<dbReference type="Pfam" id="PF00867">
    <property type="entry name" value="XPG_I"/>
    <property type="match status" value="1"/>
</dbReference>
<keyword evidence="5" id="KW-0479">Metal-binding</keyword>
<dbReference type="SMART" id="SM00279">
    <property type="entry name" value="HhH2"/>
    <property type="match status" value="1"/>
</dbReference>
<feature type="compositionally biased region" description="Acidic residues" evidence="13">
    <location>
        <begin position="842"/>
        <end position="858"/>
    </location>
</feature>
<dbReference type="GO" id="GO:0005634">
    <property type="term" value="C:nucleus"/>
    <property type="evidence" value="ECO:0007669"/>
    <property type="project" value="UniProtKB-SubCell"/>
</dbReference>
<dbReference type="GO" id="GO:0003697">
    <property type="term" value="F:single-stranded DNA binding"/>
    <property type="evidence" value="ECO:0007669"/>
    <property type="project" value="InterPro"/>
</dbReference>
<feature type="compositionally biased region" description="Acidic residues" evidence="13">
    <location>
        <begin position="349"/>
        <end position="358"/>
    </location>
</feature>
<sequence length="1403" mass="154175">MGVTGLWSIVQPCARPTKLETLHRKRLAVDASIWIYQFLKAVRDKEGNALRNSHVVGFFRRICKLLFFGIKPVFVFDGGAPALKRSVIRARKQRREGRRDDAARTAGKLLAVQMQRRAEEEEMRRKEEAKHPAVEEEPIVPESEMVYVDELQMTQQERQQNRKFRKKDAYHLPDLDVSMNEMGGPNDMRIMSLEELQAYARQFEAGEDINVYDFSKIDYESPFFTSLPASDRYNILNAARLRSRLRMGHSKEQLDTMFPDRMAFSKFQIERVTERNELTQRLMHINGGDDAAYSGQGRVAGEKGREYVLVKNDGVEGGWALGVVSNEGTTVNKAIDLDKPEPVAKQESESEEDFEDVPVEGLNRLPKQSRPAAVPASDLSRKRKAFYKSRKSAARKKPKMTVQDDPDSLFVAEQPSSPDPEADEEDELFASSGHDSGDNDLEQAIAMSLQKENGDGDATDADEDPDEARPADAPPLYHQAPAPTLDAVPRGSGRAIANLFNKRAHAVAPDSREVTSFGVPAPRSDDGDSSDDDEALDLQAALAESRNGRREKTPEGPGPRYQNTRPHAVSPVNTRKPDAVEKVAKKSGFTGPLPFEKLDLGTSLLGAKKMQARTEEAKGGFMRPGEDIDVEKKPAEPLPPWFEGSLENGIAAQKDLEAEDRERAREFGRQFQFEKKGRGVLKRWETKEVIDLEGEDGEERSGEVIEIDGEDEMGVEGRGDSPTLVTDGMESVGADLRSPRPADNQSEEEPQAGTMEDAAEDLRAKPQVPSPAEVNAQVIAAKTAAHAPFETMDSDEDEADDAPSPILRASPPLVKTADAMIEDTLMRKDQAAELEAPSTVVSDDEANEGEIEWSESDGEGDKAAQAVGKASSRVNGTTTRLVPLNDVYPEADNKSPSADFEDVDMEEATARAPARSLSADFEDVDMAAPAMRPVSPSPQQDNFAIPSLAQQDTLPDLEEDNYDSFSDPEDVEILRGLAAEAEEHARFASQLNNKPATTQQNIADYEAELRQLRNQQKKDRRDADEVTHVMITECQALLRLFGLPYITAPMEAEAQCAELVRLGLVDGIVTDDSDCFLFGGTRIYKNFFNQGKFVECYLSSDLEKEFALTRDRLVSIAQLLGSDYTEGLPGIGPVTALELIGEFDTLSHFASWWAAVQSPHPPEKSSDSPLLRKFRKAQGQKLFLPTSFPDPRVASAYSDPDVDSSSQSFQWGVPDLDALREFLMATIGWTQERTDEVLVPVIRDMNNRAEEGVQSNLTKYFSGAVGVGVAGGSSKEGFAPRKRAQEGKSARMGGALRRMAERAQSRGEGEGGITTGETEANTDAAAAADKTKTINARQRKTTSGNRAAVDDADEGNGSDGGDFASRDKPAKRKTATKTKAASKARGKGRMKKSNANNDADSDD</sequence>
<keyword evidence="11" id="KW-0539">Nucleus</keyword>
<evidence type="ECO:0000256" key="2">
    <source>
        <dbReference type="ARBA" id="ARBA00004123"/>
    </source>
</evidence>
<feature type="region of interest" description="Disordered" evidence="13">
    <location>
        <begin position="337"/>
        <end position="490"/>
    </location>
</feature>
<dbReference type="InterPro" id="IPR029060">
    <property type="entry name" value="PIN-like_dom_sf"/>
</dbReference>
<evidence type="ECO:0000256" key="5">
    <source>
        <dbReference type="ARBA" id="ARBA00022723"/>
    </source>
</evidence>
<dbReference type="InterPro" id="IPR008918">
    <property type="entry name" value="HhH2"/>
</dbReference>
<evidence type="ECO:0000256" key="13">
    <source>
        <dbReference type="SAM" id="MobiDB-lite"/>
    </source>
</evidence>
<dbReference type="SUPFAM" id="SSF47807">
    <property type="entry name" value="5' to 3' exonuclease, C-terminal subdomain"/>
    <property type="match status" value="1"/>
</dbReference>
<keyword evidence="7" id="KW-0227">DNA damage</keyword>
<dbReference type="PANTHER" id="PTHR16171:SF7">
    <property type="entry name" value="DNA REPAIR PROTEIN RAD2"/>
    <property type="match status" value="1"/>
</dbReference>
<evidence type="ECO:0000256" key="7">
    <source>
        <dbReference type="ARBA" id="ARBA00022763"/>
    </source>
</evidence>
<dbReference type="PRINTS" id="PR00853">
    <property type="entry name" value="XPGRADSUPER"/>
</dbReference>
<dbReference type="OrthoDB" id="31113at2759"/>
<feature type="domain" description="XPG N-terminal" evidence="15">
    <location>
        <begin position="1"/>
        <end position="98"/>
    </location>
</feature>
<evidence type="ECO:0000256" key="4">
    <source>
        <dbReference type="ARBA" id="ARBA00022722"/>
    </source>
</evidence>
<dbReference type="InterPro" id="IPR019974">
    <property type="entry name" value="XPG_CS"/>
</dbReference>
<feature type="region of interest" description="Disordered" evidence="13">
    <location>
        <begin position="692"/>
        <end position="812"/>
    </location>
</feature>
<feature type="domain" description="XPG-I" evidence="14">
    <location>
        <begin position="1039"/>
        <end position="1108"/>
    </location>
</feature>
<dbReference type="STRING" id="1507870.A0A1V8TN92"/>
<feature type="compositionally biased region" description="Low complexity" evidence="13">
    <location>
        <begin position="1315"/>
        <end position="1336"/>
    </location>
</feature>
<evidence type="ECO:0000256" key="9">
    <source>
        <dbReference type="ARBA" id="ARBA00022842"/>
    </source>
</evidence>
<gene>
    <name evidence="16" type="ORF">B0A48_02182</name>
</gene>
<comment type="cofactor">
    <cofactor evidence="1">
        <name>Mg(2+)</name>
        <dbReference type="ChEBI" id="CHEBI:18420"/>
    </cofactor>
</comment>
<feature type="compositionally biased region" description="Basic residues" evidence="13">
    <location>
        <begin position="381"/>
        <end position="399"/>
    </location>
</feature>
<dbReference type="Gene3D" id="3.40.50.1010">
    <property type="entry name" value="5'-nuclease"/>
    <property type="match status" value="2"/>
</dbReference>
<evidence type="ECO:0000256" key="3">
    <source>
        <dbReference type="ARBA" id="ARBA00005283"/>
    </source>
</evidence>
<dbReference type="GO" id="GO:0006289">
    <property type="term" value="P:nucleotide-excision repair"/>
    <property type="evidence" value="ECO:0007669"/>
    <property type="project" value="InterPro"/>
</dbReference>
<accession>A0A1V8TN92</accession>
<dbReference type="InterPro" id="IPR006085">
    <property type="entry name" value="XPG_DNA_repair_N"/>
</dbReference>
<dbReference type="FunFam" id="3.40.50.1010:FF:000025">
    <property type="entry name" value="DNA repair protein RAD2"/>
    <property type="match status" value="1"/>
</dbReference>
<comment type="similarity">
    <text evidence="3">Belongs to the XPG/RAD2 endonuclease family. XPG subfamily.</text>
</comment>
<keyword evidence="4" id="KW-0540">Nuclease</keyword>
<dbReference type="InterPro" id="IPR006084">
    <property type="entry name" value="XPG/Rad2"/>
</dbReference>
<evidence type="ECO:0000313" key="16">
    <source>
        <dbReference type="EMBL" id="OQO12718.1"/>
    </source>
</evidence>
<dbReference type="GO" id="GO:0004520">
    <property type="term" value="F:DNA endonuclease activity"/>
    <property type="evidence" value="ECO:0007669"/>
    <property type="project" value="TreeGrafter"/>
</dbReference>
<comment type="subcellular location">
    <subcellularLocation>
        <location evidence="2">Nucleus</location>
    </subcellularLocation>
</comment>
<dbReference type="GO" id="GO:0016788">
    <property type="term" value="F:hydrolase activity, acting on ester bonds"/>
    <property type="evidence" value="ECO:0007669"/>
    <property type="project" value="InterPro"/>
</dbReference>
<evidence type="ECO:0000256" key="12">
    <source>
        <dbReference type="ARBA" id="ARBA00053135"/>
    </source>
</evidence>
<feature type="compositionally biased region" description="Basic and acidic residues" evidence="13">
    <location>
        <begin position="337"/>
        <end position="348"/>
    </location>
</feature>
<feature type="compositionally biased region" description="Acidic residues" evidence="13">
    <location>
        <begin position="792"/>
        <end position="801"/>
    </location>
</feature>
<feature type="compositionally biased region" description="Acidic residues" evidence="13">
    <location>
        <begin position="527"/>
        <end position="536"/>
    </location>
</feature>
<feature type="region of interest" description="Disordered" evidence="13">
    <location>
        <begin position="614"/>
        <end position="644"/>
    </location>
</feature>
<evidence type="ECO:0000259" key="15">
    <source>
        <dbReference type="SMART" id="SM00485"/>
    </source>
</evidence>
<dbReference type="PRINTS" id="PR00066">
    <property type="entry name" value="XRODRMPGMNTG"/>
</dbReference>
<evidence type="ECO:0000313" key="17">
    <source>
        <dbReference type="Proteomes" id="UP000192596"/>
    </source>
</evidence>
<dbReference type="CDD" id="cd09904">
    <property type="entry name" value="H3TH_XPG"/>
    <property type="match status" value="1"/>
</dbReference>
<keyword evidence="8" id="KW-0378">Hydrolase</keyword>
<name>A0A1V8TN92_9PEZI</name>
<dbReference type="Gene3D" id="1.10.150.20">
    <property type="entry name" value="5' to 3' exonuclease, C-terminal subdomain"/>
    <property type="match status" value="1"/>
</dbReference>
<evidence type="ECO:0000256" key="11">
    <source>
        <dbReference type="ARBA" id="ARBA00023242"/>
    </source>
</evidence>
<feature type="compositionally biased region" description="Basic residues" evidence="13">
    <location>
        <begin position="1369"/>
        <end position="1392"/>
    </location>
</feature>
<dbReference type="EMBL" id="NAJO01000004">
    <property type="protein sequence ID" value="OQO12718.1"/>
    <property type="molecule type" value="Genomic_DNA"/>
</dbReference>
<dbReference type="Proteomes" id="UP000192596">
    <property type="component" value="Unassembled WGS sequence"/>
</dbReference>
<dbReference type="GO" id="GO:0046872">
    <property type="term" value="F:metal ion binding"/>
    <property type="evidence" value="ECO:0007669"/>
    <property type="project" value="UniProtKB-KW"/>
</dbReference>
<feature type="compositionally biased region" description="Low complexity" evidence="13">
    <location>
        <begin position="1393"/>
        <end position="1403"/>
    </location>
</feature>
<feature type="compositionally biased region" description="Basic and acidic residues" evidence="13">
    <location>
        <begin position="1298"/>
        <end position="1309"/>
    </location>
</feature>
<dbReference type="InterPro" id="IPR003903">
    <property type="entry name" value="UIM_dom"/>
</dbReference>
<reference evidence="17" key="1">
    <citation type="submission" date="2017-03" db="EMBL/GenBank/DDBJ databases">
        <title>Genomes of endolithic fungi from Antarctica.</title>
        <authorList>
            <person name="Coleine C."/>
            <person name="Masonjones S."/>
            <person name="Stajich J.E."/>
        </authorList>
    </citation>
    <scope>NUCLEOTIDE SEQUENCE [LARGE SCALE GENOMIC DNA]</scope>
    <source>
        <strain evidence="17">CCFEE 5527</strain>
    </source>
</reference>
<evidence type="ECO:0000256" key="6">
    <source>
        <dbReference type="ARBA" id="ARBA00022759"/>
    </source>
</evidence>
<feature type="region of interest" description="Disordered" evidence="13">
    <location>
        <begin position="504"/>
        <end position="578"/>
    </location>
</feature>
<dbReference type="FunCoup" id="A0A1V8TN92">
    <property type="interactions" value="973"/>
</dbReference>
<evidence type="ECO:0000256" key="1">
    <source>
        <dbReference type="ARBA" id="ARBA00001946"/>
    </source>
</evidence>
<protein>
    <submittedName>
        <fullName evidence="16">Uncharacterized protein</fullName>
    </submittedName>
</protein>
<keyword evidence="9" id="KW-0460">Magnesium</keyword>
<dbReference type="PROSITE" id="PS00842">
    <property type="entry name" value="XPG_2"/>
    <property type="match status" value="1"/>
</dbReference>
<dbReference type="InterPro" id="IPR036279">
    <property type="entry name" value="5-3_exonuclease_C_sf"/>
</dbReference>
<organism evidence="16 17">
    <name type="scientific">Cryoendolithus antarcticus</name>
    <dbReference type="NCBI Taxonomy" id="1507870"/>
    <lineage>
        <taxon>Eukaryota</taxon>
        <taxon>Fungi</taxon>
        <taxon>Dikarya</taxon>
        <taxon>Ascomycota</taxon>
        <taxon>Pezizomycotina</taxon>
        <taxon>Dothideomycetes</taxon>
        <taxon>Dothideomycetidae</taxon>
        <taxon>Cladosporiales</taxon>
        <taxon>Cladosporiaceae</taxon>
        <taxon>Cryoendolithus</taxon>
    </lineage>
</organism>
<evidence type="ECO:0000256" key="8">
    <source>
        <dbReference type="ARBA" id="ARBA00022801"/>
    </source>
</evidence>
<dbReference type="InterPro" id="IPR001044">
    <property type="entry name" value="XPG/Rad2_eukaryotes"/>
</dbReference>
<feature type="region of interest" description="Disordered" evidence="13">
    <location>
        <begin position="832"/>
        <end position="915"/>
    </location>
</feature>
<dbReference type="InterPro" id="IPR006086">
    <property type="entry name" value="XPG-I_dom"/>
</dbReference>
<feature type="compositionally biased region" description="Acidic residues" evidence="13">
    <location>
        <begin position="705"/>
        <end position="714"/>
    </location>
</feature>
<dbReference type="SMART" id="SM00726">
    <property type="entry name" value="UIM"/>
    <property type="match status" value="2"/>
</dbReference>
<dbReference type="SMART" id="SM00484">
    <property type="entry name" value="XPGI"/>
    <property type="match status" value="1"/>
</dbReference>
<evidence type="ECO:0000259" key="14">
    <source>
        <dbReference type="SMART" id="SM00484"/>
    </source>
</evidence>
<evidence type="ECO:0000256" key="10">
    <source>
        <dbReference type="ARBA" id="ARBA00023204"/>
    </source>
</evidence>
<dbReference type="Pfam" id="PF00752">
    <property type="entry name" value="XPG_N"/>
    <property type="match status" value="1"/>
</dbReference>
<proteinExistence type="inferred from homology"/>
<feature type="region of interest" description="Disordered" evidence="13">
    <location>
        <begin position="1271"/>
        <end position="1403"/>
    </location>
</feature>
<dbReference type="SMART" id="SM00485">
    <property type="entry name" value="XPGN"/>
    <property type="match status" value="1"/>
</dbReference>
<dbReference type="SUPFAM" id="SSF88723">
    <property type="entry name" value="PIN domain-like"/>
    <property type="match status" value="1"/>
</dbReference>
<feature type="compositionally biased region" description="Acidic residues" evidence="13">
    <location>
        <begin position="455"/>
        <end position="466"/>
    </location>
</feature>
<dbReference type="InParanoid" id="A0A1V8TN92"/>
<feature type="compositionally biased region" description="Basic and acidic residues" evidence="13">
    <location>
        <begin position="614"/>
        <end position="635"/>
    </location>
</feature>
<dbReference type="CDD" id="cd09868">
    <property type="entry name" value="PIN_XPG_RAD2"/>
    <property type="match status" value="2"/>
</dbReference>
<keyword evidence="17" id="KW-1185">Reference proteome</keyword>
<dbReference type="PROSITE" id="PS00841">
    <property type="entry name" value="XPG_1"/>
    <property type="match status" value="1"/>
</dbReference>
<comment type="caution">
    <text evidence="16">The sequence shown here is derived from an EMBL/GenBank/DDBJ whole genome shotgun (WGS) entry which is preliminary data.</text>
</comment>